<evidence type="ECO:0000256" key="3">
    <source>
        <dbReference type="ARBA" id="ARBA00022516"/>
    </source>
</evidence>
<dbReference type="InterPro" id="IPR016039">
    <property type="entry name" value="Thiolase-like"/>
</dbReference>
<comment type="subcellular location">
    <subcellularLocation>
        <location evidence="10">Cytoplasm</location>
    </subcellularLocation>
</comment>
<evidence type="ECO:0000259" key="11">
    <source>
        <dbReference type="Pfam" id="PF08541"/>
    </source>
</evidence>
<dbReference type="Pfam" id="PF08541">
    <property type="entry name" value="ACP_syn_III_C"/>
    <property type="match status" value="1"/>
</dbReference>
<accession>A0A1H2EXD6</accession>
<feature type="domain" description="Beta-ketoacyl-[acyl-carrier-protein] synthase III N-terminal" evidence="12">
    <location>
        <begin position="109"/>
        <end position="191"/>
    </location>
</feature>
<reference evidence="14" key="1">
    <citation type="submission" date="2016-10" db="EMBL/GenBank/DDBJ databases">
        <authorList>
            <person name="Varghese N."/>
            <person name="Submissions S."/>
        </authorList>
    </citation>
    <scope>NUCLEOTIDE SEQUENCE [LARGE SCALE GENOMIC DNA]</scope>
    <source>
        <strain evidence="14">DSM 3384</strain>
    </source>
</reference>
<feature type="domain" description="Beta-ketoacyl-[acyl-carrier-protein] synthase III C-terminal" evidence="11">
    <location>
        <begin position="246"/>
        <end position="335"/>
    </location>
</feature>
<gene>
    <name evidence="10" type="primary">fabH</name>
    <name evidence="13" type="ORF">SAMN04487931_103418</name>
</gene>
<comment type="function">
    <text evidence="10">Catalyzes the condensation reaction of fatty acid synthesis by the addition to an acyl acceptor of two carbons from malonyl-ACP. Catalyzes the first condensation reaction which initiates fatty acid synthesis and may therefore play a role in governing the total rate of fatty acid production. Possesses both acetoacetyl-ACP synthase and acetyl transacylase activities. Its substrate specificity determines the biosynthesis of branched-chain and/or straight-chain of fatty acids.</text>
</comment>
<evidence type="ECO:0000256" key="1">
    <source>
        <dbReference type="ARBA" id="ARBA00008642"/>
    </source>
</evidence>
<feature type="active site" evidence="10">
    <location>
        <position position="115"/>
    </location>
</feature>
<evidence type="ECO:0000256" key="9">
    <source>
        <dbReference type="ARBA" id="ARBA00023315"/>
    </source>
</evidence>
<evidence type="ECO:0000259" key="12">
    <source>
        <dbReference type="Pfam" id="PF08545"/>
    </source>
</evidence>
<dbReference type="EC" id="2.3.1.180" evidence="10"/>
<evidence type="ECO:0000256" key="2">
    <source>
        <dbReference type="ARBA" id="ARBA00022490"/>
    </source>
</evidence>
<comment type="subunit">
    <text evidence="10">Homodimer.</text>
</comment>
<dbReference type="Proteomes" id="UP000199608">
    <property type="component" value="Unassembled WGS sequence"/>
</dbReference>
<dbReference type="InterPro" id="IPR013751">
    <property type="entry name" value="ACP_syn_III_N"/>
</dbReference>
<protein>
    <recommendedName>
        <fullName evidence="10">Beta-ketoacyl-[acyl-carrier-protein] synthase III</fullName>
        <shortName evidence="10">Beta-ketoacyl-ACP synthase III</shortName>
        <shortName evidence="10">KAS III</shortName>
        <ecNumber evidence="10">2.3.1.180</ecNumber>
    </recommendedName>
    <alternativeName>
        <fullName evidence="10">3-oxoacyl-[acyl-carrier-protein] synthase 3</fullName>
    </alternativeName>
    <alternativeName>
        <fullName evidence="10">3-oxoacyl-[acyl-carrier-protein] synthase III</fullName>
    </alternativeName>
</protein>
<keyword evidence="3 10" id="KW-0444">Lipid biosynthesis</keyword>
<evidence type="ECO:0000256" key="8">
    <source>
        <dbReference type="ARBA" id="ARBA00023268"/>
    </source>
</evidence>
<keyword evidence="9 10" id="KW-0012">Acyltransferase</keyword>
<dbReference type="UniPathway" id="UPA00094"/>
<dbReference type="NCBIfam" id="NF006829">
    <property type="entry name" value="PRK09352.1"/>
    <property type="match status" value="1"/>
</dbReference>
<dbReference type="Pfam" id="PF08545">
    <property type="entry name" value="ACP_syn_III"/>
    <property type="match status" value="1"/>
</dbReference>
<comment type="domain">
    <text evidence="10">The last Arg residue of the ACP-binding site is essential for the weak association between ACP/AcpP and FabH.</text>
</comment>
<dbReference type="GO" id="GO:0033818">
    <property type="term" value="F:beta-ketoacyl-acyl-carrier-protein synthase III activity"/>
    <property type="evidence" value="ECO:0007669"/>
    <property type="project" value="UniProtKB-UniRule"/>
</dbReference>
<dbReference type="EMBL" id="FNLL01000003">
    <property type="protein sequence ID" value="SDT99800.1"/>
    <property type="molecule type" value="Genomic_DNA"/>
</dbReference>
<dbReference type="InterPro" id="IPR004655">
    <property type="entry name" value="FabH"/>
</dbReference>
<evidence type="ECO:0000256" key="5">
    <source>
        <dbReference type="ARBA" id="ARBA00022832"/>
    </source>
</evidence>
<dbReference type="SUPFAM" id="SSF53901">
    <property type="entry name" value="Thiolase-like"/>
    <property type="match status" value="1"/>
</dbReference>
<feature type="region of interest" description="ACP-binding" evidence="10">
    <location>
        <begin position="263"/>
        <end position="267"/>
    </location>
</feature>
<feature type="active site" evidence="10">
    <location>
        <position position="292"/>
    </location>
</feature>
<dbReference type="PANTHER" id="PTHR34069:SF2">
    <property type="entry name" value="BETA-KETOACYL-[ACYL-CARRIER-PROTEIN] SYNTHASE III"/>
    <property type="match status" value="1"/>
</dbReference>
<organism evidence="13 14">
    <name type="scientific">Desulfobacula phenolica</name>
    <dbReference type="NCBI Taxonomy" id="90732"/>
    <lineage>
        <taxon>Bacteria</taxon>
        <taxon>Pseudomonadati</taxon>
        <taxon>Thermodesulfobacteriota</taxon>
        <taxon>Desulfobacteria</taxon>
        <taxon>Desulfobacterales</taxon>
        <taxon>Desulfobacteraceae</taxon>
        <taxon>Desulfobacula</taxon>
    </lineage>
</organism>
<dbReference type="GO" id="GO:0044550">
    <property type="term" value="P:secondary metabolite biosynthetic process"/>
    <property type="evidence" value="ECO:0007669"/>
    <property type="project" value="TreeGrafter"/>
</dbReference>
<dbReference type="RefSeq" id="WP_092232074.1">
    <property type="nucleotide sequence ID" value="NZ_FNLL01000003.1"/>
</dbReference>
<comment type="catalytic activity">
    <reaction evidence="10">
        <text>malonyl-[ACP] + acetyl-CoA + H(+) = 3-oxobutanoyl-[ACP] + CO2 + CoA</text>
        <dbReference type="Rhea" id="RHEA:12080"/>
        <dbReference type="Rhea" id="RHEA-COMP:9623"/>
        <dbReference type="Rhea" id="RHEA-COMP:9625"/>
        <dbReference type="ChEBI" id="CHEBI:15378"/>
        <dbReference type="ChEBI" id="CHEBI:16526"/>
        <dbReference type="ChEBI" id="CHEBI:57287"/>
        <dbReference type="ChEBI" id="CHEBI:57288"/>
        <dbReference type="ChEBI" id="CHEBI:78449"/>
        <dbReference type="ChEBI" id="CHEBI:78450"/>
        <dbReference type="EC" id="2.3.1.180"/>
    </reaction>
</comment>
<evidence type="ECO:0000256" key="7">
    <source>
        <dbReference type="ARBA" id="ARBA00023160"/>
    </source>
</evidence>
<evidence type="ECO:0000313" key="14">
    <source>
        <dbReference type="Proteomes" id="UP000199608"/>
    </source>
</evidence>
<dbReference type="Gene3D" id="3.40.47.10">
    <property type="match status" value="1"/>
</dbReference>
<keyword evidence="5 10" id="KW-0276">Fatty acid metabolism</keyword>
<dbReference type="GO" id="GO:0004315">
    <property type="term" value="F:3-oxoacyl-[acyl-carrier-protein] synthase activity"/>
    <property type="evidence" value="ECO:0007669"/>
    <property type="project" value="InterPro"/>
</dbReference>
<feature type="active site" evidence="10">
    <location>
        <position position="262"/>
    </location>
</feature>
<evidence type="ECO:0000256" key="4">
    <source>
        <dbReference type="ARBA" id="ARBA00022679"/>
    </source>
</evidence>
<evidence type="ECO:0000313" key="13">
    <source>
        <dbReference type="EMBL" id="SDT99800.1"/>
    </source>
</evidence>
<dbReference type="InterPro" id="IPR013747">
    <property type="entry name" value="ACP_syn_III_C"/>
</dbReference>
<dbReference type="GO" id="GO:0006633">
    <property type="term" value="P:fatty acid biosynthetic process"/>
    <property type="evidence" value="ECO:0007669"/>
    <property type="project" value="UniProtKB-UniRule"/>
</dbReference>
<dbReference type="GO" id="GO:0005737">
    <property type="term" value="C:cytoplasm"/>
    <property type="evidence" value="ECO:0007669"/>
    <property type="project" value="UniProtKB-SubCell"/>
</dbReference>
<name>A0A1H2EXD6_9BACT</name>
<dbReference type="NCBIfam" id="TIGR00747">
    <property type="entry name" value="fabH"/>
    <property type="match status" value="1"/>
</dbReference>
<sequence>MKKSIIKSTGMFVPPNVITNHDLEKMIDTSDEWIKQRTGIEQRYWIDQEGATGSSDLGFEASKMALENAGWTAKDIDFIIFATLSPDIMFPGSGCLLQAKLGLDSTPALDIRQQCTGFLYGLATADAYIKSGLANKILLVGGEVHSSGLDKTTRGRDVTVIFGDGAGAVCIEGVETDETAGVINSSLHADGNLAEALMVELPASRLPLRVPPDASFDDPRYYPIMDGPAIFKKAVRLLPKVINESLKKARISLDDIDLIIPHQANIRINQALGHFLKLDDDKIFHNIQKYGNTTAASIPIALHEAMEQGRIGASGDIVLFAGLGAGLTWGSVIYKFL</sequence>
<comment type="similarity">
    <text evidence="1 10">Belongs to the thiolase-like superfamily. FabH family.</text>
</comment>
<dbReference type="PANTHER" id="PTHR34069">
    <property type="entry name" value="3-OXOACYL-[ACYL-CARRIER-PROTEIN] SYNTHASE 3"/>
    <property type="match status" value="1"/>
</dbReference>
<keyword evidence="4 10" id="KW-0808">Transferase</keyword>
<dbReference type="AlphaFoldDB" id="A0A1H2EXD6"/>
<dbReference type="HAMAP" id="MF_01815">
    <property type="entry name" value="FabH"/>
    <property type="match status" value="1"/>
</dbReference>
<comment type="pathway">
    <text evidence="10">Lipid metabolism; fatty acid biosynthesis.</text>
</comment>
<proteinExistence type="inferred from homology"/>
<evidence type="ECO:0000256" key="6">
    <source>
        <dbReference type="ARBA" id="ARBA00023098"/>
    </source>
</evidence>
<dbReference type="CDD" id="cd00830">
    <property type="entry name" value="KAS_III"/>
    <property type="match status" value="1"/>
</dbReference>
<keyword evidence="2 10" id="KW-0963">Cytoplasm</keyword>
<keyword evidence="7 10" id="KW-0275">Fatty acid biosynthesis</keyword>
<keyword evidence="8 10" id="KW-0511">Multifunctional enzyme</keyword>
<keyword evidence="6 10" id="KW-0443">Lipid metabolism</keyword>
<keyword evidence="14" id="KW-1185">Reference proteome</keyword>
<evidence type="ECO:0000256" key="10">
    <source>
        <dbReference type="HAMAP-Rule" id="MF_01815"/>
    </source>
</evidence>